<proteinExistence type="predicted"/>
<dbReference type="GO" id="GO:0005524">
    <property type="term" value="F:ATP binding"/>
    <property type="evidence" value="ECO:0007669"/>
    <property type="project" value="UniProtKB-KW"/>
</dbReference>
<keyword evidence="1" id="KW-0547">Nucleotide-binding</keyword>
<protein>
    <submittedName>
        <fullName evidence="4">AAA family ATPase</fullName>
    </submittedName>
</protein>
<dbReference type="Gene3D" id="3.40.50.300">
    <property type="entry name" value="P-loop containing nucleotide triphosphate hydrolases"/>
    <property type="match status" value="1"/>
</dbReference>
<keyword evidence="2" id="KW-0067">ATP-binding</keyword>
<sequence length="256" mass="28433">MLEIERVKFGIQGLDKALNSGIPKGNLVLVSGGAGTGKTTFSLQFLVNGALLFGEKGLYISTEQNVSELRKAAANFGWKLEELEKSGMVRLKYLNILKGDSFLKNIRAECEDFQPKRVVIDSLTTLTDSILVTDLKEDIAFSVVQVAETVNPIPRTERIVAKTILYHLIDALRAISSTVLLTSELLEDEKGLSADEVSEFITDGVIILYYFGVGATEARSMIIRKMRYTAHEKKSILYDIFNDGIRVVSEEEAYKL</sequence>
<dbReference type="InterPro" id="IPR010624">
    <property type="entry name" value="KaiC_dom"/>
</dbReference>
<dbReference type="EMBL" id="DUFW01000007">
    <property type="protein sequence ID" value="HIH21147.1"/>
    <property type="molecule type" value="Genomic_DNA"/>
</dbReference>
<dbReference type="SUPFAM" id="SSF52540">
    <property type="entry name" value="P-loop containing nucleoside triphosphate hydrolases"/>
    <property type="match status" value="1"/>
</dbReference>
<comment type="caution">
    <text evidence="4">The sequence shown here is derived from an EMBL/GenBank/DDBJ whole genome shotgun (WGS) entry which is preliminary data.</text>
</comment>
<dbReference type="InterPro" id="IPR027417">
    <property type="entry name" value="P-loop_NTPase"/>
</dbReference>
<name>A0A7J4JZ65_9ARCH</name>
<dbReference type="InterPro" id="IPR003593">
    <property type="entry name" value="AAA+_ATPase"/>
</dbReference>
<evidence type="ECO:0000313" key="4">
    <source>
        <dbReference type="EMBL" id="HIH21147.1"/>
    </source>
</evidence>
<dbReference type="Proteomes" id="UP000590964">
    <property type="component" value="Unassembled WGS sequence"/>
</dbReference>
<organism evidence="4 5">
    <name type="scientific">Candidatus Iainarchaeum sp</name>
    <dbReference type="NCBI Taxonomy" id="3101447"/>
    <lineage>
        <taxon>Archaea</taxon>
        <taxon>Candidatus Iainarchaeota</taxon>
        <taxon>Candidatus Iainarchaeia</taxon>
        <taxon>Candidatus Iainarchaeales</taxon>
        <taxon>Candidatus Iainarchaeaceae</taxon>
        <taxon>Candidatus Iainarchaeum</taxon>
    </lineage>
</organism>
<feature type="domain" description="KaiC" evidence="3">
    <location>
        <begin position="5"/>
        <end position="256"/>
    </location>
</feature>
<gene>
    <name evidence="4" type="ORF">HA222_00590</name>
</gene>
<dbReference type="InterPro" id="IPR014774">
    <property type="entry name" value="KaiC-like_dom"/>
</dbReference>
<evidence type="ECO:0000256" key="1">
    <source>
        <dbReference type="ARBA" id="ARBA00022741"/>
    </source>
</evidence>
<evidence type="ECO:0000256" key="2">
    <source>
        <dbReference type="ARBA" id="ARBA00022840"/>
    </source>
</evidence>
<dbReference type="PANTHER" id="PTHR43637">
    <property type="entry name" value="UPF0273 PROTEIN TM_0370"/>
    <property type="match status" value="1"/>
</dbReference>
<accession>A0A7J4JZ65</accession>
<dbReference type="PRINTS" id="PR01874">
    <property type="entry name" value="DNAREPAIRADA"/>
</dbReference>
<evidence type="ECO:0000313" key="5">
    <source>
        <dbReference type="Proteomes" id="UP000590964"/>
    </source>
</evidence>
<reference evidence="5" key="1">
    <citation type="journal article" date="2020" name="bioRxiv">
        <title>A rank-normalized archaeal taxonomy based on genome phylogeny resolves widespread incomplete and uneven classifications.</title>
        <authorList>
            <person name="Rinke C."/>
            <person name="Chuvochina M."/>
            <person name="Mussig A.J."/>
            <person name="Chaumeil P.-A."/>
            <person name="Waite D.W."/>
            <person name="Whitman W.B."/>
            <person name="Parks D.H."/>
            <person name="Hugenholtz P."/>
        </authorList>
    </citation>
    <scope>NUCLEOTIDE SEQUENCE [LARGE SCALE GENOMIC DNA]</scope>
</reference>
<dbReference type="AlphaFoldDB" id="A0A7J4JZ65"/>
<evidence type="ECO:0000259" key="3">
    <source>
        <dbReference type="PROSITE" id="PS51146"/>
    </source>
</evidence>
<dbReference type="PROSITE" id="PS51146">
    <property type="entry name" value="KAIC"/>
    <property type="match status" value="1"/>
</dbReference>
<dbReference type="SMART" id="SM00382">
    <property type="entry name" value="AAA"/>
    <property type="match status" value="1"/>
</dbReference>
<dbReference type="Pfam" id="PF06745">
    <property type="entry name" value="ATPase"/>
    <property type="match status" value="2"/>
</dbReference>